<name>A0A382P3Z0_9ZZZZ</name>
<organism evidence="1">
    <name type="scientific">marine metagenome</name>
    <dbReference type="NCBI Taxonomy" id="408172"/>
    <lineage>
        <taxon>unclassified sequences</taxon>
        <taxon>metagenomes</taxon>
        <taxon>ecological metagenomes</taxon>
    </lineage>
</organism>
<gene>
    <name evidence="1" type="ORF">METZ01_LOCUS319405</name>
</gene>
<reference evidence="1" key="1">
    <citation type="submission" date="2018-05" db="EMBL/GenBank/DDBJ databases">
        <authorList>
            <person name="Lanie J.A."/>
            <person name="Ng W.-L."/>
            <person name="Kazmierczak K.M."/>
            <person name="Andrzejewski T.M."/>
            <person name="Davidsen T.M."/>
            <person name="Wayne K.J."/>
            <person name="Tettelin H."/>
            <person name="Glass J.I."/>
            <person name="Rusch D."/>
            <person name="Podicherti R."/>
            <person name="Tsui H.-C.T."/>
            <person name="Winkler M.E."/>
        </authorList>
    </citation>
    <scope>NUCLEOTIDE SEQUENCE</scope>
</reference>
<sequence>MLDEVKLDLNKALQEIEDGEELDNYD</sequence>
<proteinExistence type="predicted"/>
<evidence type="ECO:0000313" key="1">
    <source>
        <dbReference type="EMBL" id="SVC66551.1"/>
    </source>
</evidence>
<accession>A0A382P3Z0</accession>
<dbReference type="EMBL" id="UINC01103847">
    <property type="protein sequence ID" value="SVC66551.1"/>
    <property type="molecule type" value="Genomic_DNA"/>
</dbReference>
<protein>
    <submittedName>
        <fullName evidence="1">Uncharacterized protein</fullName>
    </submittedName>
</protein>
<dbReference type="AlphaFoldDB" id="A0A382P3Z0"/>